<evidence type="ECO:0000313" key="1">
    <source>
        <dbReference type="EMBL" id="VUZ47928.1"/>
    </source>
</evidence>
<protein>
    <submittedName>
        <fullName evidence="1">Uncharacterized protein</fullName>
    </submittedName>
</protein>
<reference evidence="1 2" key="1">
    <citation type="submission" date="2019-07" db="EMBL/GenBank/DDBJ databases">
        <authorList>
            <person name="Jastrzebski P J."/>
            <person name="Paukszto L."/>
            <person name="Jastrzebski P J."/>
        </authorList>
    </citation>
    <scope>NUCLEOTIDE SEQUENCE [LARGE SCALE GENOMIC DNA]</scope>
    <source>
        <strain evidence="1 2">WMS-il1</strain>
    </source>
</reference>
<dbReference type="Proteomes" id="UP000321570">
    <property type="component" value="Unassembled WGS sequence"/>
</dbReference>
<proteinExistence type="predicted"/>
<organism evidence="1 2">
    <name type="scientific">Hymenolepis diminuta</name>
    <name type="common">Rat tapeworm</name>
    <dbReference type="NCBI Taxonomy" id="6216"/>
    <lineage>
        <taxon>Eukaryota</taxon>
        <taxon>Metazoa</taxon>
        <taxon>Spiralia</taxon>
        <taxon>Lophotrochozoa</taxon>
        <taxon>Platyhelminthes</taxon>
        <taxon>Cestoda</taxon>
        <taxon>Eucestoda</taxon>
        <taxon>Cyclophyllidea</taxon>
        <taxon>Hymenolepididae</taxon>
        <taxon>Hymenolepis</taxon>
    </lineage>
</organism>
<accession>A0A564YMJ8</accession>
<sequence length="78" mass="8739">MIFPLAELLNFTKVNFSFLSEAVRVFEEDKTLLTDCLTLVYRESEGILTLSTNASQVTVCAVMEQRKGDVIQPLSLPN</sequence>
<dbReference type="AlphaFoldDB" id="A0A564YMJ8"/>
<gene>
    <name evidence="1" type="ORF">WMSIL1_LOCUS7431</name>
</gene>
<evidence type="ECO:0000313" key="2">
    <source>
        <dbReference type="Proteomes" id="UP000321570"/>
    </source>
</evidence>
<name>A0A564YMJ8_HYMDI</name>
<keyword evidence="2" id="KW-1185">Reference proteome</keyword>
<dbReference type="EMBL" id="CABIJS010000256">
    <property type="protein sequence ID" value="VUZ47928.1"/>
    <property type="molecule type" value="Genomic_DNA"/>
</dbReference>